<dbReference type="PROSITE" id="PS51186">
    <property type="entry name" value="GNAT"/>
    <property type="match status" value="1"/>
</dbReference>
<evidence type="ECO:0000259" key="3">
    <source>
        <dbReference type="PROSITE" id="PS51186"/>
    </source>
</evidence>
<reference evidence="4 5" key="1">
    <citation type="submission" date="2023-04" db="EMBL/GenBank/DDBJ databases">
        <title>Two novel species of Flavobacterium.</title>
        <authorList>
            <person name="Liu Q."/>
            <person name="Xin Y.-H."/>
        </authorList>
    </citation>
    <scope>NUCLEOTIDE SEQUENCE [LARGE SCALE GENOMIC DNA]</scope>
    <source>
        <strain evidence="4 5">LB2P87</strain>
    </source>
</reference>
<dbReference type="InterPro" id="IPR000182">
    <property type="entry name" value="GNAT_dom"/>
</dbReference>
<feature type="domain" description="N-acetyltransferase" evidence="3">
    <location>
        <begin position="2"/>
        <end position="148"/>
    </location>
</feature>
<dbReference type="InterPro" id="IPR016181">
    <property type="entry name" value="Acyl_CoA_acyltransferase"/>
</dbReference>
<dbReference type="PANTHER" id="PTHR10545">
    <property type="entry name" value="DIAMINE N-ACETYLTRANSFERASE"/>
    <property type="match status" value="1"/>
</dbReference>
<protein>
    <submittedName>
        <fullName evidence="4">GNAT family N-acetyltransferase</fullName>
    </submittedName>
</protein>
<dbReference type="CDD" id="cd04301">
    <property type="entry name" value="NAT_SF"/>
    <property type="match status" value="1"/>
</dbReference>
<gene>
    <name evidence="4" type="ORF">QLS97_04630</name>
</gene>
<evidence type="ECO:0000313" key="4">
    <source>
        <dbReference type="EMBL" id="MDI5948927.1"/>
    </source>
</evidence>
<accession>A0AAW6TH41</accession>
<dbReference type="InterPro" id="IPR051016">
    <property type="entry name" value="Diverse_Substrate_AcTransf"/>
</dbReference>
<dbReference type="EMBL" id="JASCRY010000001">
    <property type="protein sequence ID" value="MDI5948927.1"/>
    <property type="molecule type" value="Genomic_DNA"/>
</dbReference>
<dbReference type="AlphaFoldDB" id="A0AAW6TH41"/>
<organism evidence="4 5">
    <name type="scientific">Flavobacterium yafengii</name>
    <dbReference type="NCBI Taxonomy" id="3041253"/>
    <lineage>
        <taxon>Bacteria</taxon>
        <taxon>Pseudomonadati</taxon>
        <taxon>Bacteroidota</taxon>
        <taxon>Flavobacteriia</taxon>
        <taxon>Flavobacteriales</taxon>
        <taxon>Flavobacteriaceae</taxon>
        <taxon>Flavobacterium</taxon>
    </lineage>
</organism>
<dbReference type="Proteomes" id="UP001228643">
    <property type="component" value="Unassembled WGS sequence"/>
</dbReference>
<dbReference type="Gene3D" id="3.40.630.30">
    <property type="match status" value="1"/>
</dbReference>
<dbReference type="GO" id="GO:0008080">
    <property type="term" value="F:N-acetyltransferase activity"/>
    <property type="evidence" value="ECO:0007669"/>
    <property type="project" value="TreeGrafter"/>
</dbReference>
<name>A0AAW6TH41_9FLAO</name>
<proteinExistence type="predicted"/>
<evidence type="ECO:0000256" key="2">
    <source>
        <dbReference type="ARBA" id="ARBA00023315"/>
    </source>
</evidence>
<dbReference type="Pfam" id="PF00583">
    <property type="entry name" value="Acetyltransf_1"/>
    <property type="match status" value="1"/>
</dbReference>
<keyword evidence="1" id="KW-0808">Transferase</keyword>
<evidence type="ECO:0000313" key="5">
    <source>
        <dbReference type="Proteomes" id="UP001228643"/>
    </source>
</evidence>
<evidence type="ECO:0000256" key="1">
    <source>
        <dbReference type="ARBA" id="ARBA00022679"/>
    </source>
</evidence>
<dbReference type="SUPFAM" id="SSF55729">
    <property type="entry name" value="Acyl-CoA N-acyltransferases (Nat)"/>
    <property type="match status" value="1"/>
</dbReference>
<dbReference type="RefSeq" id="WP_282714528.1">
    <property type="nucleotide sequence ID" value="NZ_JASCRY010000001.1"/>
</dbReference>
<keyword evidence="2" id="KW-0012">Acyltransferase</keyword>
<sequence>MIQFKPLAIADIETIVKLMQEFYAIDNYPIDIDVSKALFKEFIFNENLGKSWLILSDTEIVGYVILTFVFSFEYQGKIAFLDELYLTEKTRGKGIGSKTIEFIQNESHKLSLKLVYLEVEQHNEKAQKLYLAHDFELHNRKMMRYKIR</sequence>
<comment type="caution">
    <text evidence="4">The sequence shown here is derived from an EMBL/GenBank/DDBJ whole genome shotgun (WGS) entry which is preliminary data.</text>
</comment>
<dbReference type="PANTHER" id="PTHR10545:SF29">
    <property type="entry name" value="GH14572P-RELATED"/>
    <property type="match status" value="1"/>
</dbReference>
<keyword evidence="5" id="KW-1185">Reference proteome</keyword>